<evidence type="ECO:0000313" key="4">
    <source>
        <dbReference type="Proteomes" id="UP001152599"/>
    </source>
</evidence>
<accession>A0A9X4MY52</accession>
<dbReference type="SUPFAM" id="SSF103647">
    <property type="entry name" value="TSP type-3 repeat"/>
    <property type="match status" value="1"/>
</dbReference>
<keyword evidence="4" id="KW-1185">Reference proteome</keyword>
<feature type="compositionally biased region" description="Polar residues" evidence="1">
    <location>
        <begin position="500"/>
        <end position="520"/>
    </location>
</feature>
<dbReference type="RefSeq" id="WP_304421284.1">
    <property type="nucleotide sequence ID" value="NZ_JANCMU010000009.1"/>
</dbReference>
<dbReference type="Pfam" id="PF17963">
    <property type="entry name" value="Big_9"/>
    <property type="match status" value="5"/>
</dbReference>
<dbReference type="Gene3D" id="4.10.1080.10">
    <property type="entry name" value="TSP type-3 repeat"/>
    <property type="match status" value="1"/>
</dbReference>
<protein>
    <submittedName>
        <fullName evidence="3">Ig-like domain-containing protein</fullName>
    </submittedName>
</protein>
<name>A0A9X4MY52_9FLAO</name>
<dbReference type="NCBIfam" id="NF012211">
    <property type="entry name" value="tand_rpt_95"/>
    <property type="match status" value="1"/>
</dbReference>
<reference evidence="3" key="1">
    <citation type="submission" date="2022-07" db="EMBL/GenBank/DDBJ databases">
        <title>Description and genome-wide analysis of Profundicola chukchiensis gen. nov., sp. nov., marine bacteria isolated from bottom sediments of the Chukchi Sea.</title>
        <authorList>
            <person name="Romanenko L."/>
            <person name="Otstavnykh N."/>
            <person name="Kurilenko V."/>
            <person name="Eremeev V."/>
            <person name="Velansky P."/>
            <person name="Mikhailov V."/>
            <person name="Isaeva M."/>
        </authorList>
    </citation>
    <scope>NUCLEOTIDE SEQUENCE</scope>
    <source>
        <strain evidence="3">KMM 9713</strain>
    </source>
</reference>
<evidence type="ECO:0000259" key="2">
    <source>
        <dbReference type="Pfam" id="PF17892"/>
    </source>
</evidence>
<dbReference type="InterPro" id="IPR028974">
    <property type="entry name" value="TSP_type-3_rpt"/>
</dbReference>
<dbReference type="GO" id="GO:0005509">
    <property type="term" value="F:calcium ion binding"/>
    <property type="evidence" value="ECO:0007669"/>
    <property type="project" value="InterPro"/>
</dbReference>
<comment type="caution">
    <text evidence="3">The sequence shown here is derived from an EMBL/GenBank/DDBJ whole genome shotgun (WGS) entry which is preliminary data.</text>
</comment>
<feature type="region of interest" description="Disordered" evidence="1">
    <location>
        <begin position="499"/>
        <end position="521"/>
    </location>
</feature>
<dbReference type="Gene3D" id="2.60.40.2810">
    <property type="match status" value="1"/>
</dbReference>
<evidence type="ECO:0000256" key="1">
    <source>
        <dbReference type="SAM" id="MobiDB-lite"/>
    </source>
</evidence>
<feature type="domain" description="Cadherin-like" evidence="2">
    <location>
        <begin position="1226"/>
        <end position="1286"/>
    </location>
</feature>
<proteinExistence type="predicted"/>
<dbReference type="InterPro" id="IPR041690">
    <property type="entry name" value="Cadherin_5"/>
</dbReference>
<dbReference type="Pfam" id="PF17892">
    <property type="entry name" value="Cadherin_5"/>
    <property type="match status" value="1"/>
</dbReference>
<gene>
    <name evidence="3" type="ORF">NMK71_11395</name>
</gene>
<dbReference type="Proteomes" id="UP001152599">
    <property type="component" value="Unassembled WGS sequence"/>
</dbReference>
<dbReference type="EMBL" id="JANCMU010000009">
    <property type="protein sequence ID" value="MDG4947016.1"/>
    <property type="molecule type" value="Genomic_DNA"/>
</dbReference>
<sequence length="1982" mass="210092">MVFLSLLPSSLIGQSTTTAYGLEIQNRLNVDNVRNVLGAPDGNFAKMKKDNSFIIVDLGGYAAPNTHIKFYLRGDNKSGYIDAAENPNVFPTSRRTAVRAEGDESNPNMVSLNVRSVSGIRYVKIQGVKYFYIERVEYTKVLDDSCTNSNYLDSDGDGINDVCDLDDDNDGILDRFEGCGPDGGVGNIKLLDNFPLSSNDIVNNSTATHSNKPTSISGLNATYNFTSTGRIYSRNLSGSGEQGPIFKFRGDGGKLGSVDIEFSQVISGAYFKVTDFDENETVTVEVFDQNDKLINIESGGFATLGSNVEIDGNIFTENESTDEADGDSVSDDPIGAVIFDFAGQLISRIKVSVSHYREDGSTIRMTEVSRFCLPLDTDSDTLYNSFDTDSDGDGCWDAMEGSNGVITLDDVNSTNGRLIGDIDANGIPVRANGGQTTTPAYFDANDVSNCIDPCTDPSGLDTDGDGINDVCDLDDDNDGILDVAEQTLTCENAQHPVFSGTPTGLPNLNNPSRTSSTTDAQEGDRFRYSAVYVDSNNLSIDAIITVVKLDGTIVDFDVTSSGFDTYFQPRINHNSSTSYTEFKVEFVYSNTFTLITPDNFLLTTIDNDADEFVTYIDGYSTGVIVDTPTNLTPYNNQPANANGFSQGYVSDGNYVSGVATDTPNYQASAMYSGVNSVSFRLGSTDGATSNHSVAFEPCLPSQEWVTHPILFTEYIDTDQDGIPDHLDLDSDGDGCPDALEGGGNVTMAHLDANGAINYASLAGNDAGIDADGVPNLVNAGGSADNDAMQGQAVASSKDASVNSCIEAVDDIQQTPQNMPISGSLLTNDRIDNIEVSNASYLNESGVITNLIFGDSTAIYDINGNLAGEIILATDGSYTFTPTIGYTGLVPVDYDIKNTNAGTFEDSAQLTIEVIKTSKNIANKPIAQNDTAYTLMKESTDPSEDSKNINSTVFNNDSNLYDGTLVIVDLAGAGLGTTDIGVSKTVSGKDLQGNAVSNVGKLTLNSDGTYEFIPKPGFVGSVDPIIYTLSDGIVGNTSDTAELNIQVLPDFINRTFANDDANAGIAKDGLELTGYLLNNDSDPEADTQTVKRITYLLQGNPASLELNILPSGVPYTIALPNIGTFQINSLGEYKFSPAAGFKGTFPVVYEIEDAQGATDKATLYLTVIEETGVVATNDINQTPSNVAVEGNLFSNDMNLDGDLTGAMLSSLMYDTDGDGIADTSIDVGVETNIVDENNNAVGDIIVNSDGTYSFTPATDFVGHVPVIRYEITDAEGDKASADLNMNVVPAIDSSQNNAPVANHDTNTITQGGTVTSNVMANDSDPDGDTLTVTNATGSDINGDPVVLNGTLQDVYDAYGEFAGQASIDANGNIVFVANNNFVGEVPFNYTIQDNDAATDSAQLVIRVVEKDSMNYTYANDDANTGPKNLEMSGNVLSNDTDPNLDTNEVQEVGRIDTDGDGIPDTAVTTGQSISFTNGGELVINPDGTYVYTPAPGFVGTETIVYEVKDGQGATDVATLYLTTLNTNSLIAEEDINQTPIGVAVSGNVLTNDVDPENTTISITEFKAMDANGDYTIDVSTTGSSIVWGINAQGDMEEAGSLVYNASTGHYDFDPTDVFVGEVLATYAITDANGDHDTSSLSIIVIPEISEIVDNAPIAQNDTSTTEMNIDVELNLLSNDSEPSLSGGPSSLSISKINNVDISQITNGQLNVSGVNEQGVNVAAGKIFINTDGKIIFRPMSGFVGTVNPIAYTIQDDNGKTTGANVYIDVIRDNANVTFANDDANSGPSGQMMSGKVLNNDTDPEGDAQTLESFMADTNGDGVLDTTATVGQTINLASGGAIEMHVGGNYIYSPGPGFIGTESIVYKIVDANGATDVATLYLTTLGSYCTIAPSTGTSGLPTYVGISTLDRNVNSDWVSESESGFIKLESKTLGFVPTRLNEIERDALDAQEGMMIYNTTSDCLEYYNGTEWVCGRNKCNAPTQ</sequence>
<organism evidence="3 4">
    <name type="scientific">Profundicola chukchiensis</name>
    <dbReference type="NCBI Taxonomy" id="2961959"/>
    <lineage>
        <taxon>Bacteria</taxon>
        <taxon>Pseudomonadati</taxon>
        <taxon>Bacteroidota</taxon>
        <taxon>Flavobacteriia</taxon>
        <taxon>Flavobacteriales</taxon>
        <taxon>Weeksellaceae</taxon>
        <taxon>Profundicola</taxon>
    </lineage>
</organism>
<evidence type="ECO:0000313" key="3">
    <source>
        <dbReference type="EMBL" id="MDG4947016.1"/>
    </source>
</evidence>